<comment type="caution">
    <text evidence="2">The sequence shown here is derived from an EMBL/GenBank/DDBJ whole genome shotgun (WGS) entry which is preliminary data.</text>
</comment>
<gene>
    <name evidence="2" type="ORF">DSM19430T_18750</name>
</gene>
<sequence>MFRANRLSPLAFLLALPVIFAVLCATVLHTHAMGSRDAKDYTAGLQILTAWEEGTGERIPVYVWYPSIRPEKLAVLDLYAISAAREGKPAEGAFPVLLMSHDAAESGLAHHTTAEFLARKGFVVIAPTHPGDNYLDTARIFIAEQITRRPDHLRKALNATLEHPELGPVADTRFMGVIGFGTGGATALMLAGAQPVTEGLRTYCTASASEEVTADPYCAPWAKTRLQSMLEVPEGRLAPPEGQEWVLPGISALAIAAPGYAMLFDAESVAPLRVPVMLMEAERNTINPPARHARHLRALLPAAPYFVFAGASAFTLHSPCPEAMRAAYPALCTDPAGTNRRSVHEAMNGLLHKFMTEEMRKDS</sequence>
<dbReference type="Pfam" id="PF01738">
    <property type="entry name" value="DLH"/>
    <property type="match status" value="1"/>
</dbReference>
<dbReference type="AlphaFoldDB" id="A0A7J0BVI7"/>
<dbReference type="SUPFAM" id="SSF53474">
    <property type="entry name" value="alpha/beta-Hydrolases"/>
    <property type="match status" value="1"/>
</dbReference>
<name>A0A7J0BVI7_9BACT</name>
<keyword evidence="3" id="KW-1185">Reference proteome</keyword>
<accession>A0A7J0BVI7</accession>
<dbReference type="Proteomes" id="UP000503820">
    <property type="component" value="Unassembled WGS sequence"/>
</dbReference>
<dbReference type="PIRSF" id="PIRSF031982">
    <property type="entry name" value="UCP031982_abhydr"/>
    <property type="match status" value="1"/>
</dbReference>
<dbReference type="InterPro" id="IPR029058">
    <property type="entry name" value="AB_hydrolase_fold"/>
</dbReference>
<dbReference type="EMBL" id="BLVP01000008">
    <property type="protein sequence ID" value="GFM37191.1"/>
    <property type="molecule type" value="Genomic_DNA"/>
</dbReference>
<dbReference type="InterPro" id="IPR002925">
    <property type="entry name" value="Dienelactn_hydro"/>
</dbReference>
<dbReference type="Gene3D" id="3.40.50.1820">
    <property type="entry name" value="alpha/beta hydrolase"/>
    <property type="match status" value="1"/>
</dbReference>
<dbReference type="InterPro" id="IPR016986">
    <property type="entry name" value="UCP031982_abhydr"/>
</dbReference>
<evidence type="ECO:0000313" key="3">
    <source>
        <dbReference type="Proteomes" id="UP000503820"/>
    </source>
</evidence>
<dbReference type="GO" id="GO:0016787">
    <property type="term" value="F:hydrolase activity"/>
    <property type="evidence" value="ECO:0007669"/>
    <property type="project" value="InterPro"/>
</dbReference>
<evidence type="ECO:0000313" key="2">
    <source>
        <dbReference type="EMBL" id="GFM37191.1"/>
    </source>
</evidence>
<proteinExistence type="predicted"/>
<organism evidence="2 3">
    <name type="scientific">Desulfovibrio psychrotolerans</name>
    <dbReference type="NCBI Taxonomy" id="415242"/>
    <lineage>
        <taxon>Bacteria</taxon>
        <taxon>Pseudomonadati</taxon>
        <taxon>Thermodesulfobacteriota</taxon>
        <taxon>Desulfovibrionia</taxon>
        <taxon>Desulfovibrionales</taxon>
        <taxon>Desulfovibrionaceae</taxon>
        <taxon>Desulfovibrio</taxon>
    </lineage>
</organism>
<feature type="domain" description="Dienelactone hydrolase" evidence="1">
    <location>
        <begin position="88"/>
        <end position="199"/>
    </location>
</feature>
<dbReference type="RefSeq" id="WP_174409821.1">
    <property type="nucleotide sequence ID" value="NZ_BLVP01000008.1"/>
</dbReference>
<evidence type="ECO:0000259" key="1">
    <source>
        <dbReference type="Pfam" id="PF01738"/>
    </source>
</evidence>
<reference evidence="2 3" key="1">
    <citation type="submission" date="2020-05" db="EMBL/GenBank/DDBJ databases">
        <title>Draft genome sequence of Desulfovibrio psychrotolerans JS1T.</title>
        <authorList>
            <person name="Ueno A."/>
            <person name="Tamazawa S."/>
            <person name="Tamamura S."/>
            <person name="Murakami T."/>
            <person name="Kiyama T."/>
            <person name="Inomata H."/>
            <person name="Amano Y."/>
            <person name="Miyakawa K."/>
            <person name="Tamaki H."/>
            <person name="Naganuma T."/>
            <person name="Kaneko K."/>
        </authorList>
    </citation>
    <scope>NUCLEOTIDE SEQUENCE [LARGE SCALE GENOMIC DNA]</scope>
    <source>
        <strain evidence="2 3">JS1</strain>
    </source>
</reference>
<protein>
    <recommendedName>
        <fullName evidence="1">Dienelactone hydrolase domain-containing protein</fullName>
    </recommendedName>
</protein>